<gene>
    <name evidence="1" type="ORF">DU000_01015</name>
</gene>
<reference evidence="1 2" key="1">
    <citation type="journal article" date="2018" name="Int. J. Syst. Evol. Microbiol.">
        <title>Parvibium lacunae gen. nov., sp. nov., a new member of the family Alcaligenaceae isolated from a freshwater pond.</title>
        <authorList>
            <person name="Chen W.M."/>
            <person name="Xie P.B."/>
            <person name="Hsu M.Y."/>
            <person name="Sheu S.Y."/>
        </authorList>
    </citation>
    <scope>NUCLEOTIDE SEQUENCE [LARGE SCALE GENOMIC DNA]</scope>
    <source>
        <strain evidence="1 2">KMB9</strain>
    </source>
</reference>
<evidence type="ECO:0000313" key="1">
    <source>
        <dbReference type="EMBL" id="RCS59353.1"/>
    </source>
</evidence>
<sequence>MRPVAIFEFCWHLNIAFFDHSVFRSLKASQCKPSHHNKRLASFEPQAEGELEHSAFFMPSRYFECALFAIFITLNFEAIFL</sequence>
<dbReference type="EMBL" id="QPGB01000001">
    <property type="protein sequence ID" value="RCS59353.1"/>
    <property type="molecule type" value="Genomic_DNA"/>
</dbReference>
<dbReference type="AlphaFoldDB" id="A0A368L6S8"/>
<comment type="caution">
    <text evidence="1">The sequence shown here is derived from an EMBL/GenBank/DDBJ whole genome shotgun (WGS) entry which is preliminary data.</text>
</comment>
<proteinExistence type="predicted"/>
<evidence type="ECO:0000313" key="2">
    <source>
        <dbReference type="Proteomes" id="UP000252357"/>
    </source>
</evidence>
<dbReference type="Proteomes" id="UP000252357">
    <property type="component" value="Unassembled WGS sequence"/>
</dbReference>
<protein>
    <submittedName>
        <fullName evidence="1">Uncharacterized protein</fullName>
    </submittedName>
</protein>
<keyword evidence="2" id="KW-1185">Reference proteome</keyword>
<accession>A0A368L6S8</accession>
<name>A0A368L6S8_9BURK</name>
<organism evidence="1 2">
    <name type="scientific">Parvibium lacunae</name>
    <dbReference type="NCBI Taxonomy" id="1888893"/>
    <lineage>
        <taxon>Bacteria</taxon>
        <taxon>Pseudomonadati</taxon>
        <taxon>Pseudomonadota</taxon>
        <taxon>Betaproteobacteria</taxon>
        <taxon>Burkholderiales</taxon>
        <taxon>Alcaligenaceae</taxon>
        <taxon>Parvibium</taxon>
    </lineage>
</organism>